<dbReference type="Proteomes" id="UP001222296">
    <property type="component" value="Chromosome"/>
</dbReference>
<evidence type="ECO:0000313" key="2">
    <source>
        <dbReference type="Proteomes" id="UP001222296"/>
    </source>
</evidence>
<name>A0AAJ6D9D8_GLAPU</name>
<reference evidence="1" key="1">
    <citation type="submission" date="2023-04" db="EMBL/GenBank/DDBJ databases">
        <title>Molecular characterization of the Integrative and Conjugative elements harboring multidrug-resistance gene from Glaesserella (Haemophilus) parasuis.</title>
        <authorList>
            <person name="Che Y."/>
            <person name="Zhou L."/>
        </authorList>
    </citation>
    <scope>NUCLEOTIDE SEQUENCE</scope>
    <source>
        <strain evidence="1">Z44</strain>
    </source>
</reference>
<dbReference type="RefSeq" id="WP_160441982.1">
    <property type="nucleotide sequence ID" value="NZ_CP121769.1"/>
</dbReference>
<protein>
    <submittedName>
        <fullName evidence="1">Uncharacterized protein</fullName>
    </submittedName>
</protein>
<dbReference type="EMBL" id="CP121769">
    <property type="protein sequence ID" value="WGE09119.1"/>
    <property type="molecule type" value="Genomic_DNA"/>
</dbReference>
<dbReference type="AlphaFoldDB" id="A0AAJ6D9D8"/>
<evidence type="ECO:0000313" key="1">
    <source>
        <dbReference type="EMBL" id="WGE09119.1"/>
    </source>
</evidence>
<gene>
    <name evidence="1" type="ORF">QBL01_07585</name>
</gene>
<accession>A0AAJ6D9D8</accession>
<sequence length="161" mass="19143">MIYAGFSSSLLTHYFSSNDRMELDSFFRCLIKYLYINCINNHKLISDRLYRKYIAKENIKDLCLLLDSIKIGFIGYLNSNSNSKFETYREYFRALNKISLDSLELLELGEDDVKIQIHLMLPYCIEEKKLPESFLDNLPNNAKPFWLREISMKEYVKKYST</sequence>
<proteinExistence type="predicted"/>
<organism evidence="1 2">
    <name type="scientific">Glaesserella parasuis</name>
    <name type="common">Haemophilus parasuis</name>
    <dbReference type="NCBI Taxonomy" id="738"/>
    <lineage>
        <taxon>Bacteria</taxon>
        <taxon>Pseudomonadati</taxon>
        <taxon>Pseudomonadota</taxon>
        <taxon>Gammaproteobacteria</taxon>
        <taxon>Pasteurellales</taxon>
        <taxon>Pasteurellaceae</taxon>
        <taxon>Glaesserella</taxon>
    </lineage>
</organism>